<sequence>MKQLYLLLLPLLFISCEKTTECCVVVDTSIDLQYRTEDGEDWLQQQQLNEKNISVYFINESQKEIISKGKLYSPEMIIINQDGSGKRILQLFPSDYIKNNTSRTLIEFSATDVDTVDCLFNTKNSSMICEEVRYNGKLVWSMNQGSPRIIQVIKN</sequence>
<name>A0ABW3SPY4_9BACT</name>
<evidence type="ECO:0008006" key="3">
    <source>
        <dbReference type="Google" id="ProtNLM"/>
    </source>
</evidence>
<keyword evidence="2" id="KW-1185">Reference proteome</keyword>
<dbReference type="EMBL" id="JBHTLD010000054">
    <property type="protein sequence ID" value="MFD1186151.1"/>
    <property type="molecule type" value="Genomic_DNA"/>
</dbReference>
<organism evidence="1 2">
    <name type="scientific">Pontibacter rugosus</name>
    <dbReference type="NCBI Taxonomy" id="1745966"/>
    <lineage>
        <taxon>Bacteria</taxon>
        <taxon>Pseudomonadati</taxon>
        <taxon>Bacteroidota</taxon>
        <taxon>Cytophagia</taxon>
        <taxon>Cytophagales</taxon>
        <taxon>Hymenobacteraceae</taxon>
        <taxon>Pontibacter</taxon>
    </lineage>
</organism>
<dbReference type="PROSITE" id="PS51257">
    <property type="entry name" value="PROKAR_LIPOPROTEIN"/>
    <property type="match status" value="1"/>
</dbReference>
<proteinExistence type="predicted"/>
<dbReference type="RefSeq" id="WP_377525374.1">
    <property type="nucleotide sequence ID" value="NZ_JBHTLD010000054.1"/>
</dbReference>
<comment type="caution">
    <text evidence="1">The sequence shown here is derived from an EMBL/GenBank/DDBJ whole genome shotgun (WGS) entry which is preliminary data.</text>
</comment>
<evidence type="ECO:0000313" key="1">
    <source>
        <dbReference type="EMBL" id="MFD1186151.1"/>
    </source>
</evidence>
<accession>A0ABW3SPY4</accession>
<dbReference type="Proteomes" id="UP001597094">
    <property type="component" value="Unassembled WGS sequence"/>
</dbReference>
<reference evidence="2" key="1">
    <citation type="journal article" date="2019" name="Int. J. Syst. Evol. Microbiol.">
        <title>The Global Catalogue of Microorganisms (GCM) 10K type strain sequencing project: providing services to taxonomists for standard genome sequencing and annotation.</title>
        <authorList>
            <consortium name="The Broad Institute Genomics Platform"/>
            <consortium name="The Broad Institute Genome Sequencing Center for Infectious Disease"/>
            <person name="Wu L."/>
            <person name="Ma J."/>
        </authorList>
    </citation>
    <scope>NUCLEOTIDE SEQUENCE [LARGE SCALE GENOMIC DNA]</scope>
    <source>
        <strain evidence="2">JCM 31319</strain>
    </source>
</reference>
<gene>
    <name evidence="1" type="ORF">ACFQ2O_08055</name>
</gene>
<protein>
    <recommendedName>
        <fullName evidence="3">Lipoprotein</fullName>
    </recommendedName>
</protein>
<evidence type="ECO:0000313" key="2">
    <source>
        <dbReference type="Proteomes" id="UP001597094"/>
    </source>
</evidence>